<dbReference type="Proteomes" id="UP000182860">
    <property type="component" value="Unassembled WGS sequence"/>
</dbReference>
<dbReference type="InterPro" id="IPR029044">
    <property type="entry name" value="Nucleotide-diphossugar_trans"/>
</dbReference>
<proteinExistence type="predicted"/>
<dbReference type="AlphaFoldDB" id="A0A1J4T965"/>
<sequence>MTYNFCTLFDRNYFYKGLAMYNSLAANCTEDFNLWILCLDGLTYELLRQMNLPHVRLVTSEEFESPELLEVKAERNVAEYSWTCASNFMWFLLQKNSSWDKLIYLDADLYFFNDPKILIAELGDKDVMITSHRYTRKYDQAAVSGKYCVQFIIFKNNKNSLAALDWWRLACLDWCFDYLDKGRLGDQKYLDDWPTRFQGVYELRHLGGGVAPWNVQQYDFYSENNKIIGREKNTGEIFPLIFYHFHSFCLLSPTKYLPARRYDLSENVRRIICEPYFRALQNNIELVKKFSPDFNFGYKQVSFKEKMVARLSRFGIIKSIIIFCKLFKDKFYEQKNKG</sequence>
<gene>
    <name evidence="1" type="ORF">AUJ35_00570</name>
</gene>
<evidence type="ECO:0000313" key="1">
    <source>
        <dbReference type="EMBL" id="OIO08298.1"/>
    </source>
</evidence>
<name>A0A1J4T965_9BACT</name>
<dbReference type="Gene3D" id="3.90.550.10">
    <property type="entry name" value="Spore Coat Polysaccharide Biosynthesis Protein SpsA, Chain A"/>
    <property type="match status" value="1"/>
</dbReference>
<dbReference type="EMBL" id="MNUV01000010">
    <property type="protein sequence ID" value="OIO08298.1"/>
    <property type="molecule type" value="Genomic_DNA"/>
</dbReference>
<organism evidence="1 2">
    <name type="scientific">Candidatus Falkowbacteria bacterium CG1_02_41_21</name>
    <dbReference type="NCBI Taxonomy" id="1805147"/>
    <lineage>
        <taxon>Bacteria</taxon>
        <taxon>Candidatus Falkowiibacteriota</taxon>
    </lineage>
</organism>
<comment type="caution">
    <text evidence="1">The sequence shown here is derived from an EMBL/GenBank/DDBJ whole genome shotgun (WGS) entry which is preliminary data.</text>
</comment>
<evidence type="ECO:0000313" key="2">
    <source>
        <dbReference type="Proteomes" id="UP000182860"/>
    </source>
</evidence>
<reference evidence="1 2" key="1">
    <citation type="journal article" date="2016" name="Environ. Microbiol.">
        <title>Genomic resolution of a cold subsurface aquifer community provides metabolic insights for novel microbes adapted to high CO concentrations.</title>
        <authorList>
            <person name="Probst A.J."/>
            <person name="Castelle C.J."/>
            <person name="Singh A."/>
            <person name="Brown C.T."/>
            <person name="Anantharaman K."/>
            <person name="Sharon I."/>
            <person name="Hug L.A."/>
            <person name="Burstein D."/>
            <person name="Emerson J.B."/>
            <person name="Thomas B.C."/>
            <person name="Banfield J.F."/>
        </authorList>
    </citation>
    <scope>NUCLEOTIDE SEQUENCE [LARGE SCALE GENOMIC DNA]</scope>
    <source>
        <strain evidence="1">CG1_02_41_21</strain>
    </source>
</reference>
<accession>A0A1J4T965</accession>
<protein>
    <recommendedName>
        <fullName evidence="3">Glycosyl transferase</fullName>
    </recommendedName>
</protein>
<dbReference type="SUPFAM" id="SSF53448">
    <property type="entry name" value="Nucleotide-diphospho-sugar transferases"/>
    <property type="match status" value="1"/>
</dbReference>
<evidence type="ECO:0008006" key="3">
    <source>
        <dbReference type="Google" id="ProtNLM"/>
    </source>
</evidence>